<name>X1T4H6_9ZZZZ</name>
<gene>
    <name evidence="1" type="ORF">S12H4_14508</name>
</gene>
<proteinExistence type="predicted"/>
<sequence>MAKSGEGMIGKSEFRNMIKETKAIESTSGKIPIIYQIWDLLKRNAVTRETMAKNLDVGERTITNAIDHLKQRKNLDIRRYFNKGDKKFYYYLKGKL</sequence>
<dbReference type="Gene3D" id="1.10.10.10">
    <property type="entry name" value="Winged helix-like DNA-binding domain superfamily/Winged helix DNA-binding domain"/>
    <property type="match status" value="1"/>
</dbReference>
<reference evidence="1" key="1">
    <citation type="journal article" date="2014" name="Front. Microbiol.">
        <title>High frequency of phylogenetically diverse reductive dehalogenase-homologous genes in deep subseafloor sedimentary metagenomes.</title>
        <authorList>
            <person name="Kawai M."/>
            <person name="Futagami T."/>
            <person name="Toyoda A."/>
            <person name="Takaki Y."/>
            <person name="Nishi S."/>
            <person name="Hori S."/>
            <person name="Arai W."/>
            <person name="Tsubouchi T."/>
            <person name="Morono Y."/>
            <person name="Uchiyama I."/>
            <person name="Ito T."/>
            <person name="Fujiyama A."/>
            <person name="Inagaki F."/>
            <person name="Takami H."/>
        </authorList>
    </citation>
    <scope>NUCLEOTIDE SEQUENCE</scope>
    <source>
        <strain evidence="1">Expedition CK06-06</strain>
    </source>
</reference>
<evidence type="ECO:0000313" key="1">
    <source>
        <dbReference type="EMBL" id="GAI82480.1"/>
    </source>
</evidence>
<evidence type="ECO:0008006" key="2">
    <source>
        <dbReference type="Google" id="ProtNLM"/>
    </source>
</evidence>
<accession>X1T4H6</accession>
<organism evidence="1">
    <name type="scientific">marine sediment metagenome</name>
    <dbReference type="NCBI Taxonomy" id="412755"/>
    <lineage>
        <taxon>unclassified sequences</taxon>
        <taxon>metagenomes</taxon>
        <taxon>ecological metagenomes</taxon>
    </lineage>
</organism>
<protein>
    <recommendedName>
        <fullName evidence="2">Helix-turn-helix type 11 domain-containing protein</fullName>
    </recommendedName>
</protein>
<dbReference type="EMBL" id="BARW01006917">
    <property type="protein sequence ID" value="GAI82480.1"/>
    <property type="molecule type" value="Genomic_DNA"/>
</dbReference>
<dbReference type="AlphaFoldDB" id="X1T4H6"/>
<dbReference type="InterPro" id="IPR036388">
    <property type="entry name" value="WH-like_DNA-bd_sf"/>
</dbReference>
<comment type="caution">
    <text evidence="1">The sequence shown here is derived from an EMBL/GenBank/DDBJ whole genome shotgun (WGS) entry which is preliminary data.</text>
</comment>